<gene>
    <name evidence="3" type="ORF">BIN_B_05178</name>
</gene>
<organism evidence="3">
    <name type="scientific">Mycobacterium kansasii</name>
    <dbReference type="NCBI Taxonomy" id="1768"/>
    <lineage>
        <taxon>Bacteria</taxon>
        <taxon>Bacillati</taxon>
        <taxon>Actinomycetota</taxon>
        <taxon>Actinomycetes</taxon>
        <taxon>Mycobacteriales</taxon>
        <taxon>Mycobacteriaceae</taxon>
        <taxon>Mycobacterium</taxon>
    </lineage>
</organism>
<evidence type="ECO:0000313" key="3">
    <source>
        <dbReference type="EMBL" id="VTP05336.1"/>
    </source>
</evidence>
<dbReference type="EMBL" id="LR589389">
    <property type="protein sequence ID" value="VTP05336.1"/>
    <property type="molecule type" value="Genomic_DNA"/>
</dbReference>
<dbReference type="Gene3D" id="3.30.2400.10">
    <property type="entry name" value="Major capsid protein gp5"/>
    <property type="match status" value="1"/>
</dbReference>
<dbReference type="Pfam" id="PF05065">
    <property type="entry name" value="Phage_capsid"/>
    <property type="match status" value="1"/>
</dbReference>
<dbReference type="AlphaFoldDB" id="A0A653F8H0"/>
<dbReference type="RefSeq" id="WP_036394140.1">
    <property type="nucleotide sequence ID" value="NZ_MWKY01000001.1"/>
</dbReference>
<evidence type="ECO:0000256" key="1">
    <source>
        <dbReference type="ARBA" id="ARBA00004328"/>
    </source>
</evidence>
<dbReference type="NCBIfam" id="TIGR01554">
    <property type="entry name" value="major_cap_HK97"/>
    <property type="match status" value="1"/>
</dbReference>
<proteinExistence type="predicted"/>
<feature type="domain" description="Phage capsid-like C-terminal" evidence="2">
    <location>
        <begin position="11"/>
        <end position="275"/>
    </location>
</feature>
<evidence type="ECO:0000259" key="2">
    <source>
        <dbReference type="Pfam" id="PF05065"/>
    </source>
</evidence>
<protein>
    <submittedName>
        <fullName evidence="3">Phage capsid family protein</fullName>
    </submittedName>
</protein>
<dbReference type="InterPro" id="IPR054612">
    <property type="entry name" value="Phage_capsid-like_C"/>
</dbReference>
<name>A0A653F8H0_MYCKA</name>
<dbReference type="SUPFAM" id="SSF56563">
    <property type="entry name" value="Major capsid protein gp5"/>
    <property type="match status" value="1"/>
</dbReference>
<sequence>MSMTTTSGAAILSPEQIGELVIRPLGQASVAMQVSTVVEITGSSLRVPVVSADPAAAWTAEGAEIGVSDPTLVEIDITPKKLAALTVISNELAADSSPAAQQIVGDGITRDLARKLDAAYFGDTTTNGPSGLLSIAATSVDAGDTWANFDWAEQAKSVAEQRNAAVTAFVCSPTTAVKLATLKEYGTAGSNRPLLQGDPTAPATRVIAGVPLLSTPSVADDLVWAIPQARSVLALRSGATVVVDSSAFFSSDRTGVRASLRVGWGFTDPAAISKIAPTP</sequence>
<dbReference type="Gene3D" id="3.30.2320.10">
    <property type="entry name" value="hypothetical protein PF0899 domain"/>
    <property type="match status" value="1"/>
</dbReference>
<accession>A0A653F8H0</accession>
<reference evidence="3" key="1">
    <citation type="submission" date="2019-05" db="EMBL/GenBank/DDBJ databases">
        <authorList>
            <person name="Naeem R."/>
            <person name="Antony C."/>
            <person name="Guan Q."/>
        </authorList>
    </citation>
    <scope>NUCLEOTIDE SEQUENCE</scope>
    <source>
        <strain evidence="3">3</strain>
    </source>
</reference>
<dbReference type="InterPro" id="IPR024455">
    <property type="entry name" value="Phage_capsid"/>
</dbReference>
<comment type="subcellular location">
    <subcellularLocation>
        <location evidence="1">Virion</location>
    </subcellularLocation>
</comment>